<keyword evidence="1" id="KW-0732">Signal</keyword>
<evidence type="ECO:0000313" key="2">
    <source>
        <dbReference type="EMBL" id="GAT35187.1"/>
    </source>
</evidence>
<gene>
    <name evidence="2" type="ORF">TSACC_3251</name>
</gene>
<evidence type="ECO:0000256" key="1">
    <source>
        <dbReference type="SAM" id="SignalP"/>
    </source>
</evidence>
<dbReference type="InParanoid" id="A0A146GEX6"/>
<feature type="signal peptide" evidence="1">
    <location>
        <begin position="1"/>
        <end position="20"/>
    </location>
</feature>
<reference evidence="3" key="1">
    <citation type="journal article" date="2017" name="Genome Announc.">
        <title>Draft Genome Sequence of Terrimicrobium sacchariphilum NM-5T, a Facultative Anaerobic Soil Bacterium of the Class Spartobacteria.</title>
        <authorList>
            <person name="Qiu Y.L."/>
            <person name="Tourlousse D.M."/>
            <person name="Matsuura N."/>
            <person name="Ohashi A."/>
            <person name="Sekiguchi Y."/>
        </authorList>
    </citation>
    <scope>NUCLEOTIDE SEQUENCE [LARGE SCALE GENOMIC DNA]</scope>
    <source>
        <strain evidence="3">NM-5</strain>
    </source>
</reference>
<feature type="chain" id="PRO_5007524945" evidence="1">
    <location>
        <begin position="21"/>
        <end position="177"/>
    </location>
</feature>
<evidence type="ECO:0000313" key="3">
    <source>
        <dbReference type="Proteomes" id="UP000076023"/>
    </source>
</evidence>
<comment type="caution">
    <text evidence="2">The sequence shown here is derived from an EMBL/GenBank/DDBJ whole genome shotgun (WGS) entry which is preliminary data.</text>
</comment>
<dbReference type="STRING" id="690879.TSACC_3251"/>
<sequence length="177" mass="19676">MLMKSLFLAFVVLSSALAGASELYSDSQTDFSQEQGANGWRYLYWDGVNKTQELEWQQETRKWALGDGGIWIGGMHPISTKAYIVREWTCPESGSVQIEGKGELFLDAAGVTLIIVRNYDMDHPLWTKELDANQSEQFSIQATVAKGDTLDFMIVGKDGVGIRNDSTAWLFAISPAK</sequence>
<name>A0A146GEX6_TERSA</name>
<protein>
    <submittedName>
        <fullName evidence="2">Uncharacterized protein</fullName>
    </submittedName>
</protein>
<keyword evidence="3" id="KW-1185">Reference proteome</keyword>
<organism evidence="2 3">
    <name type="scientific">Terrimicrobium sacchariphilum</name>
    <dbReference type="NCBI Taxonomy" id="690879"/>
    <lineage>
        <taxon>Bacteria</taxon>
        <taxon>Pseudomonadati</taxon>
        <taxon>Verrucomicrobiota</taxon>
        <taxon>Terrimicrobiia</taxon>
        <taxon>Terrimicrobiales</taxon>
        <taxon>Terrimicrobiaceae</taxon>
        <taxon>Terrimicrobium</taxon>
    </lineage>
</organism>
<dbReference type="Proteomes" id="UP000076023">
    <property type="component" value="Unassembled WGS sequence"/>
</dbReference>
<proteinExistence type="predicted"/>
<accession>A0A146GEX6</accession>
<dbReference type="AlphaFoldDB" id="A0A146GEX6"/>
<dbReference type="EMBL" id="BDCO01000003">
    <property type="protein sequence ID" value="GAT35187.1"/>
    <property type="molecule type" value="Genomic_DNA"/>
</dbReference>